<dbReference type="AlphaFoldDB" id="A0A0F8Y772"/>
<protein>
    <recommendedName>
        <fullName evidence="1">Terminase large subunit-like ATPase domain-containing protein</fullName>
    </recommendedName>
</protein>
<comment type="caution">
    <text evidence="2">The sequence shown here is derived from an EMBL/GenBank/DDBJ whole genome shotgun (WGS) entry which is preliminary data.</text>
</comment>
<organism evidence="2">
    <name type="scientific">marine sediment metagenome</name>
    <dbReference type="NCBI Taxonomy" id="412755"/>
    <lineage>
        <taxon>unclassified sequences</taxon>
        <taxon>metagenomes</taxon>
        <taxon>ecological metagenomes</taxon>
    </lineage>
</organism>
<dbReference type="InterPro" id="IPR046461">
    <property type="entry name" value="TerL_ATPase"/>
</dbReference>
<dbReference type="Gene3D" id="3.40.50.300">
    <property type="entry name" value="P-loop containing nucleotide triphosphate hydrolases"/>
    <property type="match status" value="1"/>
</dbReference>
<evidence type="ECO:0000313" key="2">
    <source>
        <dbReference type="EMBL" id="KKK69470.1"/>
    </source>
</evidence>
<evidence type="ECO:0000259" key="1">
    <source>
        <dbReference type="Pfam" id="PF03354"/>
    </source>
</evidence>
<dbReference type="PANTHER" id="PTHR41287">
    <property type="match status" value="1"/>
</dbReference>
<feature type="domain" description="Terminase large subunit-like ATPase" evidence="1">
    <location>
        <begin position="62"/>
        <end position="213"/>
    </location>
</feature>
<feature type="non-terminal residue" evidence="2">
    <location>
        <position position="260"/>
    </location>
</feature>
<dbReference type="InterPro" id="IPR005021">
    <property type="entry name" value="Terminase_largesu-like"/>
</dbReference>
<dbReference type="Pfam" id="PF03354">
    <property type="entry name" value="TerL_ATPase"/>
    <property type="match status" value="1"/>
</dbReference>
<reference evidence="2" key="1">
    <citation type="journal article" date="2015" name="Nature">
        <title>Complex archaea that bridge the gap between prokaryotes and eukaryotes.</title>
        <authorList>
            <person name="Spang A."/>
            <person name="Saw J.H."/>
            <person name="Jorgensen S.L."/>
            <person name="Zaremba-Niedzwiedzka K."/>
            <person name="Martijn J."/>
            <person name="Lind A.E."/>
            <person name="van Eijk R."/>
            <person name="Schleper C."/>
            <person name="Guy L."/>
            <person name="Ettema T.J."/>
        </authorList>
    </citation>
    <scope>NUCLEOTIDE SEQUENCE</scope>
</reference>
<accession>A0A0F8Y772</accession>
<name>A0A0F8Y772_9ZZZZ</name>
<gene>
    <name evidence="2" type="ORF">LCGC14_2933690</name>
</gene>
<dbReference type="EMBL" id="LAZR01058633">
    <property type="protein sequence ID" value="KKK69470.1"/>
    <property type="molecule type" value="Genomic_DNA"/>
</dbReference>
<dbReference type="InterPro" id="IPR027417">
    <property type="entry name" value="P-loop_NTPase"/>
</dbReference>
<sequence length="260" mass="29137">MPKTLDKPVPLTDERLERYNHDIIAFLEDQFIVAETGKLIVLEGWQKDLILRPLFYDLDEEGRRKYSLALLGLPKKHGKSTLAAAIGVWSAFAGEQHGEIIVAANNLDQASLIIYGKIREAFKDNPQLARAAILRKTHIEIKATGTIIRPIAHKYQTAAGVNPTLVLFDEIWGYSGREFYDELTESPARKDPLCLIVTYAGYDKDSLLYDLYKAGMKGTTLACSSSGSTRHWPRGLRRSTWTRRSGGCRLTVISASTRID</sequence>
<proteinExistence type="predicted"/>
<dbReference type="PANTHER" id="PTHR41287:SF1">
    <property type="entry name" value="PROTEIN YMFN"/>
    <property type="match status" value="1"/>
</dbReference>